<dbReference type="Proteomes" id="UP000829354">
    <property type="component" value="Chromosome III"/>
</dbReference>
<protein>
    <submittedName>
        <fullName evidence="2">Uncharacterized protein</fullName>
    </submittedName>
</protein>
<name>A0AAE9EI43_CAEBR</name>
<feature type="region of interest" description="Disordered" evidence="1">
    <location>
        <begin position="59"/>
        <end position="95"/>
    </location>
</feature>
<keyword evidence="3" id="KW-1185">Reference proteome</keyword>
<evidence type="ECO:0000313" key="3">
    <source>
        <dbReference type="Proteomes" id="UP000829354"/>
    </source>
</evidence>
<dbReference type="AlphaFoldDB" id="A0AAE9EI43"/>
<evidence type="ECO:0000313" key="2">
    <source>
        <dbReference type="EMBL" id="UMM21775.1"/>
    </source>
</evidence>
<sequence length="95" mass="10882">MPEPECLALVLSDQEIEERNRSQQVQQPVQLHLVQPPIRAPVRSVSPPPVQPAVLQMEYNSARSRSRSPRVDDHAQLPRENGQEEEMIRELTPLQ</sequence>
<dbReference type="EMBL" id="CP092622">
    <property type="protein sequence ID" value="UMM21775.1"/>
    <property type="molecule type" value="Genomic_DNA"/>
</dbReference>
<reference evidence="2 3" key="1">
    <citation type="submission" date="2022-04" db="EMBL/GenBank/DDBJ databases">
        <title>Chromosome-level reference genomes for two strains of Caenorhabditis briggsae: an improved platform for comparative genomics.</title>
        <authorList>
            <person name="Stevens L."/>
            <person name="Andersen E."/>
        </authorList>
    </citation>
    <scope>NUCLEOTIDE SEQUENCE [LARGE SCALE GENOMIC DNA]</scope>
    <source>
        <strain evidence="2">VX34</strain>
        <tissue evidence="2">Whole-organism</tissue>
    </source>
</reference>
<accession>A0AAE9EI43</accession>
<organism evidence="2 3">
    <name type="scientific">Caenorhabditis briggsae</name>
    <dbReference type="NCBI Taxonomy" id="6238"/>
    <lineage>
        <taxon>Eukaryota</taxon>
        <taxon>Metazoa</taxon>
        <taxon>Ecdysozoa</taxon>
        <taxon>Nematoda</taxon>
        <taxon>Chromadorea</taxon>
        <taxon>Rhabditida</taxon>
        <taxon>Rhabditina</taxon>
        <taxon>Rhabditomorpha</taxon>
        <taxon>Rhabditoidea</taxon>
        <taxon>Rhabditidae</taxon>
        <taxon>Peloderinae</taxon>
        <taxon>Caenorhabditis</taxon>
    </lineage>
</organism>
<proteinExistence type="predicted"/>
<gene>
    <name evidence="2" type="ORF">L5515_003309</name>
</gene>
<evidence type="ECO:0000256" key="1">
    <source>
        <dbReference type="SAM" id="MobiDB-lite"/>
    </source>
</evidence>